<evidence type="ECO:0000313" key="2">
    <source>
        <dbReference type="Proteomes" id="UP000637628"/>
    </source>
</evidence>
<name>A0ABQ3YV58_9ACTN</name>
<reference evidence="1 2" key="1">
    <citation type="submission" date="2021-01" db="EMBL/GenBank/DDBJ databases">
        <title>Whole genome shotgun sequence of Actinoplanes durhamensis NBRC 14914.</title>
        <authorList>
            <person name="Komaki H."/>
            <person name="Tamura T."/>
        </authorList>
    </citation>
    <scope>NUCLEOTIDE SEQUENCE [LARGE SCALE GENOMIC DNA]</scope>
    <source>
        <strain evidence="1 2">NBRC 14914</strain>
    </source>
</reference>
<gene>
    <name evidence="1" type="ORF">Adu01nite_27980</name>
</gene>
<evidence type="ECO:0000313" key="1">
    <source>
        <dbReference type="EMBL" id="GIE01448.1"/>
    </source>
</evidence>
<keyword evidence="2" id="KW-1185">Reference proteome</keyword>
<sequence>MTSDELADLLPRWHRIADEPGGEPLRALLSVIAEQIERVRGEVGQTYANWFVETADEWALPLIGELVGYRPLAGYQRVLSAGLRDGGPAAESARRLAEALAPRRDVAATAGYRRRKGTLSLLEELSPWPARAVENSRLLAHTQPVRLFQPGRVPRGSLADLRDGAALDLIGTPFAAVARTVDLRSGGVELFVWRLAAHPVTRAPANCVDSARNLFTFSVLGNDTRLVTKPEPEPSTTHLATVDNVPAYLRRRLFADRLADYYGPGKSVAIWRADRLVPMSAIVVADLTGWRCQPRRDQVVVDPELGRIAFSPRSGPGEGVWVSYHHAFGDELGGGEYPRDLPTPDRTVVYRVGDGQEYRRITDAYRRWRDERPAEAVIEITDNGAYQEELGFELAEGQRLTLRAADGVRPVLRLLDWSSNQPDALEIGATGEGTAMTLDGLLITGRGIHARASLGALTLRHCTLVPGWSLSSSCAPSAPAEPSLVLERATGSVHIDRCVLGSIQVLGDEVGTDPLPLHLHDSILDATGHDLAALSAPGGGHAHAELHCRRVTVLGEVHVHAVRIISGSILGGILQVARRQAGGVRFSRVPAGSRTPRRYRCTEAPAPLASVRYGTADYARLAANCPAEIVRGAEDGAEMGVFHDLYQPQREDSLRARLAEYTPAGTHAGLTFVS</sequence>
<dbReference type="EMBL" id="BOML01000022">
    <property type="protein sequence ID" value="GIE01448.1"/>
    <property type="molecule type" value="Genomic_DNA"/>
</dbReference>
<organism evidence="1 2">
    <name type="scientific">Paractinoplanes durhamensis</name>
    <dbReference type="NCBI Taxonomy" id="113563"/>
    <lineage>
        <taxon>Bacteria</taxon>
        <taxon>Bacillati</taxon>
        <taxon>Actinomycetota</taxon>
        <taxon>Actinomycetes</taxon>
        <taxon>Micromonosporales</taxon>
        <taxon>Micromonosporaceae</taxon>
        <taxon>Paractinoplanes</taxon>
    </lineage>
</organism>
<protein>
    <submittedName>
        <fullName evidence="1">Uncharacterized protein</fullName>
    </submittedName>
</protein>
<comment type="caution">
    <text evidence="1">The sequence shown here is derived from an EMBL/GenBank/DDBJ whole genome shotgun (WGS) entry which is preliminary data.</text>
</comment>
<dbReference type="Proteomes" id="UP000637628">
    <property type="component" value="Unassembled WGS sequence"/>
</dbReference>
<proteinExistence type="predicted"/>
<accession>A0ABQ3YV58</accession>
<dbReference type="RefSeq" id="WP_203727118.1">
    <property type="nucleotide sequence ID" value="NZ_BAAATX010000017.1"/>
</dbReference>